<keyword evidence="3" id="KW-1185">Reference proteome</keyword>
<evidence type="ECO:0000256" key="1">
    <source>
        <dbReference type="SAM" id="SignalP"/>
    </source>
</evidence>
<dbReference type="EMBL" id="FNRI01000001">
    <property type="protein sequence ID" value="SEA05423.1"/>
    <property type="molecule type" value="Genomic_DNA"/>
</dbReference>
<dbReference type="RefSeq" id="WP_231290727.1">
    <property type="nucleotide sequence ID" value="NZ_CAEG01000003.1"/>
</dbReference>
<evidence type="ECO:0000313" key="2">
    <source>
        <dbReference type="EMBL" id="SEA05423.1"/>
    </source>
</evidence>
<reference evidence="2 3" key="1">
    <citation type="submission" date="2016-10" db="EMBL/GenBank/DDBJ databases">
        <authorList>
            <person name="de Groot N.N."/>
        </authorList>
    </citation>
    <scope>NUCLEOTIDE SEQUENCE [LARGE SCALE GENOMIC DNA]</scope>
    <source>
        <strain evidence="2 3">DSM 25383</strain>
    </source>
</reference>
<name>A0A1H3Y1G9_9BACT</name>
<dbReference type="Proteomes" id="UP000183253">
    <property type="component" value="Unassembled WGS sequence"/>
</dbReference>
<proteinExistence type="predicted"/>
<dbReference type="STRING" id="1033731.SAMN05444145_101413"/>
<organism evidence="2 3">
    <name type="scientific">Alistipes timonensis JC136</name>
    <dbReference type="NCBI Taxonomy" id="1033731"/>
    <lineage>
        <taxon>Bacteria</taxon>
        <taxon>Pseudomonadati</taxon>
        <taxon>Bacteroidota</taxon>
        <taxon>Bacteroidia</taxon>
        <taxon>Bacteroidales</taxon>
        <taxon>Rikenellaceae</taxon>
        <taxon>Alistipes</taxon>
    </lineage>
</organism>
<keyword evidence="1" id="KW-0732">Signal</keyword>
<gene>
    <name evidence="2" type="ORF">SAMN05444145_101413</name>
</gene>
<evidence type="ECO:0000313" key="3">
    <source>
        <dbReference type="Proteomes" id="UP000183253"/>
    </source>
</evidence>
<evidence type="ECO:0008006" key="4">
    <source>
        <dbReference type="Google" id="ProtNLM"/>
    </source>
</evidence>
<protein>
    <recommendedName>
        <fullName evidence="4">DUF4906 domain-containing protein</fullName>
    </recommendedName>
</protein>
<feature type="chain" id="PRO_5010303652" description="DUF4906 domain-containing protein" evidence="1">
    <location>
        <begin position="23"/>
        <end position="944"/>
    </location>
</feature>
<feature type="signal peptide" evidence="1">
    <location>
        <begin position="1"/>
        <end position="22"/>
    </location>
</feature>
<dbReference type="AlphaFoldDB" id="A0A1H3Y1G9"/>
<dbReference type="PROSITE" id="PS51257">
    <property type="entry name" value="PROKAR_LIPOPROTEIN"/>
    <property type="match status" value="1"/>
</dbReference>
<sequence length="944" mass="105851">MNRTILYIFWAGMALFGLSACADDPLADGASPGQGESVVTFGAMFRPLRDASLGKTRSAKGDAIGKIDDIFVVWYLENGVMAGCRYFSGGELTLTDVPRSESKTERETKHAEFSCEVPFGRYRIYAVANMGDLSDDEAIRSEKSFRAIPLKWIGEDVTKNCQMSGYFTEEPSTAYGKGKPQLVTIDRPSVSLHAWVRRAASKVTVSFDAENLNENIFIYLKSAQIRDIPSHCSLVDDNTPVSADELIAEGDMILYGKGADYTEWPKLSCGRGVNTFGNHAEDAPSLFFYENMQGQHPDKHLYQGPDKDNVLNGTFLEVKGYYINRSVDNPSYGNITYRCMLGRNMEDDFDAERNTHYKLTLVFNKDANNPDWHIDYDYVPQPPEIVVASPMYISYLSNQQLTIPLTVYYDKNITEVTKVTAEIIGNDWGYYDHPYIDKAANALTDGFLSLGFIDKTSVGDRTKEYTGTQTYNSPVSVDDKRYRFDIPVYTRPMTLGSGFSGNNYYVGRRRYAQVRFTAWNGETKLTEKVVEVIQSRRLVNPKGIWRKGSSTKPFRITLKNSDSSPNVAHEFEALPSDGPWTARILDGSDWVRIKDTESAVWGTEPVTGGTGSNIEFDYKPDTEYRDGSRFGRIEITFHNNTCTHVVLVSQGLGPVEIEGRKWHMTNVEYCGADTDNPLLEGSMFKFGNSTDAIASTNNLKDGYGFDISCYDKTFDIYNASGGKSSKTFKAIPAYRNGFTEAGMQQDIKNGNKACHVATADDWKSLSNPTQFIRYYGILYGDECTHTLDANTVTNTYTSVGQERGMRGCFVYDTKTHKHLFFPIGNTGYGRRKHKDQTTTSTPLRGNGVLKYANRAEEMDEGKAMTMPCFYDLYTSTGALYYYGLRSLKAGKPSTSTNDNDFYYGFDINYFTFGFESYDTNIMSSDGNTSTKLSSDAAFLRRVDD</sequence>
<accession>A0A1H3Y1G9</accession>